<dbReference type="Gene3D" id="3.90.1200.10">
    <property type="match status" value="1"/>
</dbReference>
<dbReference type="PANTHER" id="PTHR43685:SF3">
    <property type="entry name" value="SLR2126 PROTEIN"/>
    <property type="match status" value="1"/>
</dbReference>
<feature type="transmembrane region" description="Helical" evidence="1">
    <location>
        <begin position="1409"/>
        <end position="1425"/>
    </location>
</feature>
<keyword evidence="1" id="KW-0812">Transmembrane</keyword>
<feature type="transmembrane region" description="Helical" evidence="1">
    <location>
        <begin position="1056"/>
        <end position="1075"/>
    </location>
</feature>
<feature type="transmembrane region" description="Helical" evidence="1">
    <location>
        <begin position="1200"/>
        <end position="1220"/>
    </location>
</feature>
<dbReference type="CDD" id="cd00761">
    <property type="entry name" value="Glyco_tranf_GTA_type"/>
    <property type="match status" value="1"/>
</dbReference>
<feature type="transmembrane region" description="Helical" evidence="1">
    <location>
        <begin position="208"/>
        <end position="229"/>
    </location>
</feature>
<dbReference type="InterPro" id="IPR002575">
    <property type="entry name" value="Aminoglycoside_PTrfase"/>
</dbReference>
<feature type="transmembrane region" description="Helical" evidence="1">
    <location>
        <begin position="31"/>
        <end position="50"/>
    </location>
</feature>
<feature type="transmembrane region" description="Helical" evidence="1">
    <location>
        <begin position="1095"/>
        <end position="1113"/>
    </location>
</feature>
<sequence length="1623" mass="176796">MAIAVATTAVVAVRVFAPGTAFLSGVGPAALFVAGTVVYALFVIQNGVLVGIHRAGLVPAVNVAMAVGKLGAVVALASILPFHGIFASWVIALAIVVLGLGVYLFGWAIPKHQACNQIDNLPPARHIRRFVAFDYAGSISSIGSIDLMPLMVVAVLGAAPNAYFAIAWVIAYSLHLVNANMGTSLVAESAGNLNRLPDSVRHVLIHTSKVLVPAVVATIITAPLLLSIFGPDYRAATVTLQLLALAAIPNLVVATAVSSARAQRRLGFLLSIQLTQCVVVLSLTWILLHTLGLTGAGLAWLISQTTMAAGLLTWRRGWMLGRHFVSPELPRRRARLAVPATWLLILLRLLTKLRLRTAADGWVSRLRGRQSVGPIPAAVWAEVAGAGCPGVQQSATVEAVPTVSDVAVGLLRSRDGQPCAVVKVARGPLGARELHTQRLVLDQFATDPRLTCLQHSLPRVLTYHEGGHEAISVETFCPGDTLASLLRQEPEQVERLATEALQAIALLHVNTGRVTRVEHTHLHRWVGEPLTLLAGMCHKMDPRMLPAVDHVGEILSGALMQRKMLVSWTHGDFTPDNITFDGVNGPVRGIVDWGGARPNQLAMLDGYLLTLSISRLMEASELGVVVRRRLRAGGLVLRERRPLRAVYHSAESGTPDCDRLDERSAILLAWLHHAADIWRKCGSYQGHRVWWAANIAPVLRAVNNLTLSDGVMARLQIRRWGSSRPSGPRAAITQRSGPTVAVVICAYTEDRWALLSAAIRSVRNQSVRPDEILLVVDHCPELLARAGREFPGVRVLANAYRQGLSGARNTGVDAARSDVVAFLDDDAVAAHNWVAALVAPYSDPSVLGVGGRVCANWHGGRPSWFPPEFDWVVGCSYLGLPTERAPIRNFIGANMSLRRSVLIESGGFDTTLGRVGARPVGCEETELCIRVQRQHPEGTHVYEPSAEVLHSVPRARGTWSYYRSRCYAEGLSKARVSRLESPARALATERSYLMRTIPRGIACNLGRAMRGEVAAFVAAIAMAIGVMITALGYTVGRVRTVGADAGPRRIGLAHNTVAQAAAAGVPFAVGCWLISLPRIRLDLIGDFGLLPLLPLTFWVALATAVIGCAVLILQGGTRHWLLGAYLITLIVFLHATPSALYGTLRYSWAWKHVGVVDFFLRHHGIDDSIRELGVYQRWPGFFTLNATMAQSAGLSTVLDYAPWAPVVFNILFLGPLYLIYRAFTNDSRLVWAGLVVFVLGCWVGQDYFAPQPTAFFLMLTIIAVCVRYRTPRPRGPSPDRYRDITVSAAILLMVGAIACTHQLTPLMVVFALVALAFCRYRVRWLLPAALLIALGWDVVFAWPWISGNIRSVVESIGAPGANAKSGFINLSAASPSQVVVAQIDRAHSAAIGLLAILGFARRFRNHRESVLVLLALAPIPMFLLNDYGGEMIFRVYLFAMPFLAFYAAAAFFPTERNGRSAGTRLALPIMALVLIPGFLFSYYGKEEANYFSHREVEASRFVYGTAPRGSLIIGETSDFPWAFMNYEYYDYMRFALFEPDDRQAIIDNPVELFGDMMSRHHHAYLLITRSQIADTEMIGAMPPGSIDAIERELEQSPQFSVIFRNQDAVVITYAQPQSTEESV</sequence>
<dbReference type="Gene3D" id="3.90.550.10">
    <property type="entry name" value="Spore Coat Polysaccharide Biosynthesis Protein SpsA, Chain A"/>
    <property type="match status" value="1"/>
</dbReference>
<feature type="transmembrane region" description="Helical" evidence="1">
    <location>
        <begin position="334"/>
        <end position="351"/>
    </location>
</feature>
<dbReference type="Pfam" id="PF00535">
    <property type="entry name" value="Glycos_transf_2"/>
    <property type="match status" value="1"/>
</dbReference>
<feature type="transmembrane region" description="Helical" evidence="1">
    <location>
        <begin position="1431"/>
        <end position="1453"/>
    </location>
</feature>
<feature type="domain" description="Glycosyltransferase 2-like" evidence="2">
    <location>
        <begin position="742"/>
        <end position="904"/>
    </location>
</feature>
<feature type="transmembrane region" description="Helical" evidence="1">
    <location>
        <begin position="266"/>
        <end position="288"/>
    </location>
</feature>
<reference evidence="4 5" key="1">
    <citation type="journal article" date="2019" name="Emerg. Microbes Infect.">
        <title>Comprehensive subspecies identification of 175 nontuberculous mycobacteria species based on 7547 genomic profiles.</title>
        <authorList>
            <person name="Matsumoto Y."/>
            <person name="Kinjo T."/>
            <person name="Motooka D."/>
            <person name="Nabeya D."/>
            <person name="Jung N."/>
            <person name="Uechi K."/>
            <person name="Horii T."/>
            <person name="Iida T."/>
            <person name="Fujita J."/>
            <person name="Nakamura S."/>
        </authorList>
    </citation>
    <scope>NUCLEOTIDE SEQUENCE [LARGE SCALE GENOMIC DNA]</scope>
    <source>
        <strain evidence="4 5">JCM 6396</strain>
    </source>
</reference>
<feature type="transmembrane region" description="Helical" evidence="1">
    <location>
        <begin position="1465"/>
        <end position="1484"/>
    </location>
</feature>
<dbReference type="InterPro" id="IPR050834">
    <property type="entry name" value="Glycosyltransf_2"/>
</dbReference>
<keyword evidence="5" id="KW-1185">Reference proteome</keyword>
<dbReference type="SUPFAM" id="SSF56112">
    <property type="entry name" value="Protein kinase-like (PK-like)"/>
    <property type="match status" value="1"/>
</dbReference>
<dbReference type="Proteomes" id="UP000467006">
    <property type="component" value="Chromosome"/>
</dbReference>
<evidence type="ECO:0000259" key="2">
    <source>
        <dbReference type="Pfam" id="PF00535"/>
    </source>
</evidence>
<feature type="transmembrane region" description="Helical" evidence="1">
    <location>
        <begin position="86"/>
        <end position="109"/>
    </location>
</feature>
<dbReference type="Pfam" id="PF01636">
    <property type="entry name" value="APH"/>
    <property type="match status" value="1"/>
</dbReference>
<organism evidence="4 5">
    <name type="scientific">Mycolicibacterium duvalii</name>
    <dbReference type="NCBI Taxonomy" id="39688"/>
    <lineage>
        <taxon>Bacteria</taxon>
        <taxon>Bacillati</taxon>
        <taxon>Actinomycetota</taxon>
        <taxon>Actinomycetes</taxon>
        <taxon>Mycobacteriales</taxon>
        <taxon>Mycobacteriaceae</taxon>
        <taxon>Mycolicibacterium</taxon>
    </lineage>
</organism>
<feature type="transmembrane region" description="Helical" evidence="1">
    <location>
        <begin position="1251"/>
        <end position="1268"/>
    </location>
</feature>
<protein>
    <recommendedName>
        <fullName evidence="6">Glycosyltransferase</fullName>
    </recommendedName>
</protein>
<feature type="transmembrane region" description="Helical" evidence="1">
    <location>
        <begin position="1013"/>
        <end position="1035"/>
    </location>
</feature>
<proteinExistence type="predicted"/>
<gene>
    <name evidence="4" type="ORF">MDUV_49490</name>
</gene>
<dbReference type="EMBL" id="AP022563">
    <property type="protein sequence ID" value="BBX20089.1"/>
    <property type="molecule type" value="Genomic_DNA"/>
</dbReference>
<feature type="transmembrane region" description="Helical" evidence="1">
    <location>
        <begin position="1229"/>
        <end position="1245"/>
    </location>
</feature>
<feature type="transmembrane region" description="Helical" evidence="1">
    <location>
        <begin position="294"/>
        <end position="314"/>
    </location>
</feature>
<name>A0A7I7K965_9MYCO</name>
<evidence type="ECO:0008006" key="6">
    <source>
        <dbReference type="Google" id="ProtNLM"/>
    </source>
</evidence>
<dbReference type="InterPro" id="IPR001173">
    <property type="entry name" value="Glyco_trans_2-like"/>
</dbReference>
<dbReference type="KEGG" id="mdu:MDUV_49490"/>
<evidence type="ECO:0000313" key="5">
    <source>
        <dbReference type="Proteomes" id="UP000467006"/>
    </source>
</evidence>
<dbReference type="InterPro" id="IPR011009">
    <property type="entry name" value="Kinase-like_dom_sf"/>
</dbReference>
<evidence type="ECO:0000259" key="3">
    <source>
        <dbReference type="Pfam" id="PF01636"/>
    </source>
</evidence>
<feature type="transmembrane region" description="Helical" evidence="1">
    <location>
        <begin position="1324"/>
        <end position="1345"/>
    </location>
</feature>
<keyword evidence="1" id="KW-1133">Transmembrane helix</keyword>
<feature type="transmembrane region" description="Helical" evidence="1">
    <location>
        <begin position="1120"/>
        <end position="1141"/>
    </location>
</feature>
<feature type="transmembrane region" description="Helical" evidence="1">
    <location>
        <begin position="1289"/>
        <end position="1318"/>
    </location>
</feature>
<evidence type="ECO:0000256" key="1">
    <source>
        <dbReference type="SAM" id="Phobius"/>
    </source>
</evidence>
<accession>A0A7I7K965</accession>
<evidence type="ECO:0000313" key="4">
    <source>
        <dbReference type="EMBL" id="BBX20089.1"/>
    </source>
</evidence>
<feature type="transmembrane region" description="Helical" evidence="1">
    <location>
        <begin position="235"/>
        <end position="254"/>
    </location>
</feature>
<keyword evidence="1" id="KW-0472">Membrane</keyword>
<feature type="transmembrane region" description="Helical" evidence="1">
    <location>
        <begin position="57"/>
        <end position="80"/>
    </location>
</feature>
<dbReference type="InterPro" id="IPR029044">
    <property type="entry name" value="Nucleotide-diphossugar_trans"/>
</dbReference>
<dbReference type="PANTHER" id="PTHR43685">
    <property type="entry name" value="GLYCOSYLTRANSFERASE"/>
    <property type="match status" value="1"/>
</dbReference>
<feature type="domain" description="Aminoglycoside phosphotransferase" evidence="3">
    <location>
        <begin position="418"/>
        <end position="598"/>
    </location>
</feature>
<dbReference type="SUPFAM" id="SSF53448">
    <property type="entry name" value="Nucleotide-diphospho-sugar transferases"/>
    <property type="match status" value="1"/>
</dbReference>